<evidence type="ECO:0000256" key="14">
    <source>
        <dbReference type="ARBA" id="ARBA00022840"/>
    </source>
</evidence>
<evidence type="ECO:0000256" key="18">
    <source>
        <dbReference type="ARBA" id="ARBA00030592"/>
    </source>
</evidence>
<evidence type="ECO:0000256" key="12">
    <source>
        <dbReference type="ARBA" id="ARBA00022741"/>
    </source>
</evidence>
<name>A0A9P8NSY7_9ASCO</name>
<keyword evidence="15 23" id="KW-0460">Magnesium</keyword>
<evidence type="ECO:0000256" key="15">
    <source>
        <dbReference type="ARBA" id="ARBA00022842"/>
    </source>
</evidence>
<dbReference type="InterPro" id="IPR023600">
    <property type="entry name" value="Folylpolyglutamate_synth_euk"/>
</dbReference>
<keyword evidence="25" id="KW-1185">Reference proteome</keyword>
<proteinExistence type="inferred from homology"/>
<dbReference type="GO" id="GO:0006730">
    <property type="term" value="P:one-carbon metabolic process"/>
    <property type="evidence" value="ECO:0007669"/>
    <property type="project" value="UniProtKB-KW"/>
</dbReference>
<evidence type="ECO:0000256" key="21">
    <source>
        <dbReference type="PIRNR" id="PIRNR038895"/>
    </source>
</evidence>
<sequence>MNTHKSGGHPSSSMIKRTYKDAINALNSLQSNAATIEAARRAAGAKNSRLIPEMLEWTRRIGYKPQDLDRLNVIHVTGTKGKGSTCAFATSILLQYRSPVQVPGAKITKIGLYTSPHLKSVRERLMINGKPISEALFAKYFFDVWDRLSASESDPEQFPEMGPGVKPAYFRFLTLLSFHAFLSEKVDTALYEVGVGGEYDSTNIFVHPTACGITSLGLDHTAVLGDTLEKIAWNKAGIFKQGAACFTVEQPEPALRVIRERADEKKAASLEVVHTRPDLAEIRLGINGDFQRQNASLAVSLCRAHLERLGFELGDFEVLPEEFVTGLEQASWPGRCQILRDSKRDDITWYVDGAHTAESIASGTAWFAQCARDSHRKVLLFNQQTRNVESLLRKLHEQMDAAGKRFDNAIFCTNVTYADGRYSDDLVSMNVAQDKVDSMRVQKQMASIWDGLSKDSRKHLFHDIETSLNFIRTLEGPLDVFVCGSLHLVGGFLLVLEGRT</sequence>
<evidence type="ECO:0000256" key="2">
    <source>
        <dbReference type="ARBA" id="ARBA00004305"/>
    </source>
</evidence>
<dbReference type="GO" id="GO:0005759">
    <property type="term" value="C:mitochondrial matrix"/>
    <property type="evidence" value="ECO:0007669"/>
    <property type="project" value="UniProtKB-SubCell"/>
</dbReference>
<dbReference type="GO" id="GO:0005743">
    <property type="term" value="C:mitochondrial inner membrane"/>
    <property type="evidence" value="ECO:0007669"/>
    <property type="project" value="UniProtKB-SubCell"/>
</dbReference>
<keyword evidence="9 21" id="KW-0554">One-carbon metabolism</keyword>
<keyword evidence="16" id="KW-0496">Mitochondrion</keyword>
<keyword evidence="11 23" id="KW-0479">Metal-binding</keyword>
<evidence type="ECO:0000256" key="6">
    <source>
        <dbReference type="ARBA" id="ARBA00013025"/>
    </source>
</evidence>
<accession>A0A9P8NSY7</accession>
<feature type="binding site" evidence="23">
    <location>
        <position position="192"/>
    </location>
    <ligand>
        <name>Mg(2+)</name>
        <dbReference type="ChEBI" id="CHEBI:18420"/>
        <label>1</label>
    </ligand>
</feature>
<dbReference type="PIRSF" id="PIRSF038895">
    <property type="entry name" value="FPGS"/>
    <property type="match status" value="1"/>
</dbReference>
<dbReference type="SUPFAM" id="SSF53244">
    <property type="entry name" value="MurD-like peptide ligases, peptide-binding domain"/>
    <property type="match status" value="1"/>
</dbReference>
<comment type="subcellular location">
    <subcellularLocation>
        <location evidence="3">Cytoplasm</location>
    </subcellularLocation>
    <subcellularLocation>
        <location evidence="1">Mitochondrion inner membrane</location>
    </subcellularLocation>
    <subcellularLocation>
        <location evidence="2">Mitochondrion matrix</location>
    </subcellularLocation>
</comment>
<evidence type="ECO:0000256" key="10">
    <source>
        <dbReference type="ARBA" id="ARBA00022598"/>
    </source>
</evidence>
<evidence type="ECO:0000313" key="24">
    <source>
        <dbReference type="EMBL" id="KAH3659087.1"/>
    </source>
</evidence>
<evidence type="ECO:0000256" key="7">
    <source>
        <dbReference type="ARBA" id="ARBA00018660"/>
    </source>
</evidence>
<dbReference type="Gene3D" id="3.40.1190.10">
    <property type="entry name" value="Mur-like, catalytic domain"/>
    <property type="match status" value="1"/>
</dbReference>
<feature type="binding site" evidence="23">
    <location>
        <position position="115"/>
    </location>
    <ligand>
        <name>Mg(2+)</name>
        <dbReference type="ChEBI" id="CHEBI:18420"/>
        <label>1</label>
    </ligand>
</feature>
<dbReference type="EMBL" id="JAEUBD010001554">
    <property type="protein sequence ID" value="KAH3659087.1"/>
    <property type="molecule type" value="Genomic_DNA"/>
</dbReference>
<dbReference type="NCBIfam" id="TIGR01499">
    <property type="entry name" value="folC"/>
    <property type="match status" value="1"/>
</dbReference>
<keyword evidence="13" id="KW-0999">Mitochondrion inner membrane</keyword>
<keyword evidence="8" id="KW-0963">Cytoplasm</keyword>
<organism evidence="24 25">
    <name type="scientific">Ogataea polymorpha</name>
    <dbReference type="NCBI Taxonomy" id="460523"/>
    <lineage>
        <taxon>Eukaryota</taxon>
        <taxon>Fungi</taxon>
        <taxon>Dikarya</taxon>
        <taxon>Ascomycota</taxon>
        <taxon>Saccharomycotina</taxon>
        <taxon>Pichiomycetes</taxon>
        <taxon>Pichiales</taxon>
        <taxon>Pichiaceae</taxon>
        <taxon>Ogataea</taxon>
    </lineage>
</organism>
<dbReference type="GO" id="GO:0005524">
    <property type="term" value="F:ATP binding"/>
    <property type="evidence" value="ECO:0007669"/>
    <property type="project" value="UniProtKB-KW"/>
</dbReference>
<dbReference type="GO" id="GO:0005829">
    <property type="term" value="C:cytosol"/>
    <property type="evidence" value="ECO:0007669"/>
    <property type="project" value="TreeGrafter"/>
</dbReference>
<dbReference type="PANTHER" id="PTHR11136:SF5">
    <property type="entry name" value="FOLYLPOLYGLUTAMATE SYNTHASE, MITOCHONDRIAL"/>
    <property type="match status" value="1"/>
</dbReference>
<evidence type="ECO:0000256" key="19">
    <source>
        <dbReference type="ARBA" id="ARBA00030876"/>
    </source>
</evidence>
<feature type="binding site" evidence="22">
    <location>
        <position position="335"/>
    </location>
    <ligand>
        <name>ATP</name>
        <dbReference type="ChEBI" id="CHEBI:30616"/>
    </ligand>
</feature>
<gene>
    <name evidence="24" type="ORF">OGATHE_006347</name>
</gene>
<dbReference type="GO" id="GO:0004326">
    <property type="term" value="F:tetrahydrofolylpolyglutamate synthase activity"/>
    <property type="evidence" value="ECO:0007669"/>
    <property type="project" value="UniProtKB-EC"/>
</dbReference>
<evidence type="ECO:0000256" key="22">
    <source>
        <dbReference type="PIRSR" id="PIRSR038895-1"/>
    </source>
</evidence>
<evidence type="ECO:0000256" key="16">
    <source>
        <dbReference type="ARBA" id="ARBA00023128"/>
    </source>
</evidence>
<comment type="cofactor">
    <cofactor evidence="21">
        <name>a monovalent cation</name>
        <dbReference type="ChEBI" id="CHEBI:60242"/>
    </cofactor>
    <text evidence="21">A monovalent cation.</text>
</comment>
<comment type="catalytic activity">
    <reaction evidence="20 21">
        <text>(6S)-5,6,7,8-tetrahydrofolyl-(gamma-L-Glu)(n) + L-glutamate + ATP = (6S)-5,6,7,8-tetrahydrofolyl-(gamma-L-Glu)(n+1) + ADP + phosphate + H(+)</text>
        <dbReference type="Rhea" id="RHEA:10580"/>
        <dbReference type="Rhea" id="RHEA-COMP:14738"/>
        <dbReference type="Rhea" id="RHEA-COMP:14740"/>
        <dbReference type="ChEBI" id="CHEBI:15378"/>
        <dbReference type="ChEBI" id="CHEBI:29985"/>
        <dbReference type="ChEBI" id="CHEBI:30616"/>
        <dbReference type="ChEBI" id="CHEBI:43474"/>
        <dbReference type="ChEBI" id="CHEBI:141005"/>
        <dbReference type="ChEBI" id="CHEBI:456216"/>
        <dbReference type="EC" id="6.3.2.17"/>
    </reaction>
</comment>
<dbReference type="InterPro" id="IPR036565">
    <property type="entry name" value="Mur-like_cat_sf"/>
</dbReference>
<dbReference type="AlphaFoldDB" id="A0A9P8NSY7"/>
<evidence type="ECO:0000256" key="8">
    <source>
        <dbReference type="ARBA" id="ARBA00022490"/>
    </source>
</evidence>
<reference evidence="24" key="2">
    <citation type="submission" date="2021-01" db="EMBL/GenBank/DDBJ databases">
        <authorList>
            <person name="Schikora-Tamarit M.A."/>
        </authorList>
    </citation>
    <scope>NUCLEOTIDE SEQUENCE</scope>
    <source>
        <strain evidence="24">NCAIM Y.01608</strain>
    </source>
</reference>
<evidence type="ECO:0000256" key="20">
    <source>
        <dbReference type="ARBA" id="ARBA00047493"/>
    </source>
</evidence>
<dbReference type="GO" id="GO:0046872">
    <property type="term" value="F:metal ion binding"/>
    <property type="evidence" value="ECO:0007669"/>
    <property type="project" value="UniProtKB-KW"/>
</dbReference>
<protein>
    <recommendedName>
        <fullName evidence="7 21">Folylpolyglutamate synthase</fullName>
        <ecNumber evidence="6 21">6.3.2.17</ecNumber>
    </recommendedName>
    <alternativeName>
        <fullName evidence="19 21">Folylpoly-gamma-glutamate synthetase</fullName>
    </alternativeName>
    <alternativeName>
        <fullName evidence="18 21">Tetrahydrofolylpolyglutamate synthase</fullName>
    </alternativeName>
</protein>
<evidence type="ECO:0000256" key="9">
    <source>
        <dbReference type="ARBA" id="ARBA00022563"/>
    </source>
</evidence>
<evidence type="ECO:0000256" key="5">
    <source>
        <dbReference type="ARBA" id="ARBA00008276"/>
    </source>
</evidence>
<keyword evidence="12 22" id="KW-0547">Nucleotide-binding</keyword>
<evidence type="ECO:0000256" key="1">
    <source>
        <dbReference type="ARBA" id="ARBA00004273"/>
    </source>
</evidence>
<dbReference type="FunFam" id="3.40.1190.10:FF:000009">
    <property type="entry name" value="Folylpolyglutamate synthase"/>
    <property type="match status" value="1"/>
</dbReference>
<dbReference type="Gene3D" id="3.90.190.20">
    <property type="entry name" value="Mur ligase, C-terminal domain"/>
    <property type="match status" value="1"/>
</dbReference>
<comment type="caution">
    <text evidence="24">The sequence shown here is derived from an EMBL/GenBank/DDBJ whole genome shotgun (WGS) entry which is preliminary data.</text>
</comment>
<comment type="similarity">
    <text evidence="5 21">Belongs to the folylpolyglutamate synthase family.</text>
</comment>
<evidence type="ECO:0000256" key="17">
    <source>
        <dbReference type="ARBA" id="ARBA00023136"/>
    </source>
</evidence>
<evidence type="ECO:0000256" key="11">
    <source>
        <dbReference type="ARBA" id="ARBA00022723"/>
    </source>
</evidence>
<dbReference type="InterPro" id="IPR001645">
    <property type="entry name" value="Folylpolyglutamate_synth"/>
</dbReference>
<evidence type="ECO:0000256" key="23">
    <source>
        <dbReference type="PIRSR" id="PIRSR038895-2"/>
    </source>
</evidence>
<feature type="binding site" evidence="23">
    <location>
        <position position="220"/>
    </location>
    <ligand>
        <name>Mg(2+)</name>
        <dbReference type="ChEBI" id="CHEBI:18420"/>
        <label>1</label>
    </ligand>
</feature>
<dbReference type="EC" id="6.3.2.17" evidence="6 21"/>
<dbReference type="SUPFAM" id="SSF53623">
    <property type="entry name" value="MurD-like peptide ligases, catalytic domain"/>
    <property type="match status" value="1"/>
</dbReference>
<reference evidence="24" key="1">
    <citation type="journal article" date="2021" name="Open Biol.">
        <title>Shared evolutionary footprints suggest mitochondrial oxidative damage underlies multiple complex I losses in fungi.</title>
        <authorList>
            <person name="Schikora-Tamarit M.A."/>
            <person name="Marcet-Houben M."/>
            <person name="Nosek J."/>
            <person name="Gabaldon T."/>
        </authorList>
    </citation>
    <scope>NUCLEOTIDE SEQUENCE</scope>
    <source>
        <strain evidence="24">NCAIM Y.01608</strain>
    </source>
</reference>
<comment type="function">
    <text evidence="21">Catalyzes conversion of folates to polyglutamate derivatives allowing concentration of folate compounds in the cell and the intracellular retention of these cofactors, which are important substrates for most of the folate-dependent enzymes that are involved in one-carbon transfer reactions involved in purine, pyrimidine and amino acid synthesis.</text>
</comment>
<keyword evidence="10 21" id="KW-0436">Ligase</keyword>
<evidence type="ECO:0000256" key="3">
    <source>
        <dbReference type="ARBA" id="ARBA00004496"/>
    </source>
</evidence>
<evidence type="ECO:0000256" key="4">
    <source>
        <dbReference type="ARBA" id="ARBA00005150"/>
    </source>
</evidence>
<keyword evidence="14 22" id="KW-0067">ATP-binding</keyword>
<evidence type="ECO:0000256" key="13">
    <source>
        <dbReference type="ARBA" id="ARBA00022792"/>
    </source>
</evidence>
<keyword evidence="17" id="KW-0472">Membrane</keyword>
<dbReference type="InterPro" id="IPR036615">
    <property type="entry name" value="Mur_ligase_C_dom_sf"/>
</dbReference>
<evidence type="ECO:0000313" key="25">
    <source>
        <dbReference type="Proteomes" id="UP000788993"/>
    </source>
</evidence>
<comment type="pathway">
    <text evidence="4 21">Cofactor biosynthesis; tetrahydrofolylpolyglutamate biosynthesis.</text>
</comment>
<dbReference type="Proteomes" id="UP000788993">
    <property type="component" value="Unassembled WGS sequence"/>
</dbReference>
<dbReference type="PANTHER" id="PTHR11136">
    <property type="entry name" value="FOLYLPOLYGLUTAMATE SYNTHASE-RELATED"/>
    <property type="match status" value="1"/>
</dbReference>
<feature type="binding site" evidence="22">
    <location>
        <position position="352"/>
    </location>
    <ligand>
        <name>ATP</name>
        <dbReference type="ChEBI" id="CHEBI:30616"/>
    </ligand>
</feature>